<feature type="region of interest" description="Disordered" evidence="1">
    <location>
        <begin position="132"/>
        <end position="173"/>
    </location>
</feature>
<accession>A0ABU2T919</accession>
<gene>
    <name evidence="2" type="ORF">RM550_17065</name>
</gene>
<dbReference type="EMBL" id="JAVRFE010000020">
    <property type="protein sequence ID" value="MDT0457427.1"/>
    <property type="molecule type" value="Genomic_DNA"/>
</dbReference>
<feature type="region of interest" description="Disordered" evidence="1">
    <location>
        <begin position="324"/>
        <end position="361"/>
    </location>
</feature>
<evidence type="ECO:0000313" key="2">
    <source>
        <dbReference type="EMBL" id="MDT0457427.1"/>
    </source>
</evidence>
<protein>
    <submittedName>
        <fullName evidence="2">DUF5954 family protein</fullName>
    </submittedName>
</protein>
<reference evidence="2" key="1">
    <citation type="submission" date="2024-05" db="EMBL/GenBank/DDBJ databases">
        <title>30 novel species of actinomycetes from the DSMZ collection.</title>
        <authorList>
            <person name="Nouioui I."/>
        </authorList>
    </citation>
    <scope>NUCLEOTIDE SEQUENCE</scope>
    <source>
        <strain evidence="2">DSM 41527</strain>
    </source>
</reference>
<dbReference type="InterPro" id="IPR045998">
    <property type="entry name" value="DUF5954"/>
</dbReference>
<organism evidence="2 3">
    <name type="scientific">Streptomyces mooreae</name>
    <dbReference type="NCBI Taxonomy" id="3075523"/>
    <lineage>
        <taxon>Bacteria</taxon>
        <taxon>Bacillati</taxon>
        <taxon>Actinomycetota</taxon>
        <taxon>Actinomycetes</taxon>
        <taxon>Kitasatosporales</taxon>
        <taxon>Streptomycetaceae</taxon>
        <taxon>Streptomyces</taxon>
    </lineage>
</organism>
<keyword evidence="3" id="KW-1185">Reference proteome</keyword>
<name>A0ABU2T919_9ACTN</name>
<evidence type="ECO:0000313" key="3">
    <source>
        <dbReference type="Proteomes" id="UP001180551"/>
    </source>
</evidence>
<proteinExistence type="predicted"/>
<feature type="compositionally biased region" description="Basic and acidic residues" evidence="1">
    <location>
        <begin position="347"/>
        <end position="361"/>
    </location>
</feature>
<evidence type="ECO:0000256" key="1">
    <source>
        <dbReference type="SAM" id="MobiDB-lite"/>
    </source>
</evidence>
<comment type="caution">
    <text evidence="2">The sequence shown here is derived from an EMBL/GenBank/DDBJ whole genome shotgun (WGS) entry which is preliminary data.</text>
</comment>
<dbReference type="Pfam" id="PF19379">
    <property type="entry name" value="DUF5954"/>
    <property type="match status" value="1"/>
</dbReference>
<sequence>MDLGDVRPGGVRPVVVRVPVEPVEAAVEADAVDAAVQAGDVAVRGPLFGVAAQNADDGQRWRVVVAVTRGCPQMARDSLNSLLWFRAKDEAQDKAERRALLAAVAHLESERVDELTVLETRYRIVRAEEYAGMGPDGIEQPRPTDPEPVTPDWDSGSRDADIDAGLVLDPDAPVTPAQAAERLMLRGMAYAGSRYPDDVLLDSHRALNTHPDVLLLPTTFKIVERTDAGWESGGGLHASAHEARKTLDFSLTWWEPRKRGLISMRAGRDVDARTQVAENAGSATGELTACVEAADRLRTGRVNHLEFLGSVFRIGRARRLLRWGPDGPEGPRPSDVNQHAPSRIHPVLHEDGTIHYEDDED</sequence>
<dbReference type="RefSeq" id="WP_311624567.1">
    <property type="nucleotide sequence ID" value="NZ_JAVRFE010000020.1"/>
</dbReference>
<dbReference type="Proteomes" id="UP001180551">
    <property type="component" value="Unassembled WGS sequence"/>
</dbReference>